<comment type="caution">
    <text evidence="15">The sequence shown here is derived from an EMBL/GenBank/DDBJ whole genome shotgun (WGS) entry which is preliminary data.</text>
</comment>
<evidence type="ECO:0000256" key="12">
    <source>
        <dbReference type="ARBA" id="ARBA00042475"/>
    </source>
</evidence>
<comment type="function">
    <text evidence="14">Converts heme B (protoheme IX) to heme O by substitution of the vinyl group on carbon 2 of heme B porphyrin ring with a hydroxyethyl farnesyl side group.</text>
</comment>
<accession>K6Q020</accession>
<dbReference type="NCBIfam" id="NF003349">
    <property type="entry name" value="PRK04375.1-2"/>
    <property type="match status" value="1"/>
</dbReference>
<feature type="transmembrane region" description="Helical" evidence="14">
    <location>
        <begin position="248"/>
        <end position="265"/>
    </location>
</feature>
<feature type="transmembrane region" description="Helical" evidence="14">
    <location>
        <begin position="153"/>
        <end position="172"/>
    </location>
</feature>
<dbReference type="FunFam" id="1.10.357.140:FF:000001">
    <property type="entry name" value="Protoheme IX farnesyltransferase"/>
    <property type="match status" value="1"/>
</dbReference>
<comment type="miscellaneous">
    <text evidence="14">Carbon 2 of the heme B porphyrin ring is defined according to the Fischer nomenclature.</text>
</comment>
<comment type="pathway">
    <text evidence="2 14">Porphyrin-containing compound metabolism; heme O biosynthesis; heme O from protoheme: step 1/1.</text>
</comment>
<keyword evidence="16" id="KW-1185">Reference proteome</keyword>
<feature type="transmembrane region" description="Helical" evidence="14">
    <location>
        <begin position="99"/>
        <end position="120"/>
    </location>
</feature>
<dbReference type="RefSeq" id="WP_006904433.1">
    <property type="nucleotide sequence ID" value="NZ_JH976535.1"/>
</dbReference>
<dbReference type="PANTHER" id="PTHR43448">
    <property type="entry name" value="PROTOHEME IX FARNESYLTRANSFERASE, MITOCHONDRIAL"/>
    <property type="match status" value="1"/>
</dbReference>
<gene>
    <name evidence="14" type="primary">ctaB</name>
    <name evidence="15" type="ORF">ThesuDRAFT_02153</name>
</gene>
<evidence type="ECO:0000313" key="15">
    <source>
        <dbReference type="EMBL" id="EKP94418.1"/>
    </source>
</evidence>
<dbReference type="AlphaFoldDB" id="K6Q020"/>
<comment type="catalytic activity">
    <reaction evidence="13 14">
        <text>heme b + (2E,6E)-farnesyl diphosphate + H2O = Fe(II)-heme o + diphosphate</text>
        <dbReference type="Rhea" id="RHEA:28070"/>
        <dbReference type="ChEBI" id="CHEBI:15377"/>
        <dbReference type="ChEBI" id="CHEBI:33019"/>
        <dbReference type="ChEBI" id="CHEBI:60344"/>
        <dbReference type="ChEBI" id="CHEBI:60530"/>
        <dbReference type="ChEBI" id="CHEBI:175763"/>
        <dbReference type="EC" id="2.5.1.141"/>
    </reaction>
</comment>
<evidence type="ECO:0000256" key="4">
    <source>
        <dbReference type="ARBA" id="ARBA00022475"/>
    </source>
</evidence>
<organism evidence="15 16">
    <name type="scientific">Thermaerobacter subterraneus DSM 13965</name>
    <dbReference type="NCBI Taxonomy" id="867903"/>
    <lineage>
        <taxon>Bacteria</taxon>
        <taxon>Bacillati</taxon>
        <taxon>Bacillota</taxon>
        <taxon>Clostridia</taxon>
        <taxon>Eubacteriales</taxon>
        <taxon>Clostridiales Family XVII. Incertae Sedis</taxon>
        <taxon>Thermaerobacter</taxon>
    </lineage>
</organism>
<evidence type="ECO:0000256" key="8">
    <source>
        <dbReference type="ARBA" id="ARBA00023133"/>
    </source>
</evidence>
<dbReference type="InterPro" id="IPR006369">
    <property type="entry name" value="Protohaem_IX_farnesylTrfase"/>
</dbReference>
<dbReference type="UniPathway" id="UPA00834">
    <property type="reaction ID" value="UER00712"/>
</dbReference>
<dbReference type="PROSITE" id="PS00943">
    <property type="entry name" value="UBIA"/>
    <property type="match status" value="1"/>
</dbReference>
<dbReference type="STRING" id="867903.ThesuDRAFT_02153"/>
<evidence type="ECO:0000256" key="9">
    <source>
        <dbReference type="ARBA" id="ARBA00023136"/>
    </source>
</evidence>
<feature type="transmembrane region" description="Helical" evidence="14">
    <location>
        <begin position="31"/>
        <end position="49"/>
    </location>
</feature>
<dbReference type="PANTHER" id="PTHR43448:SF7">
    <property type="entry name" value="4-HYDROXYBENZOATE SOLANESYLTRANSFERASE"/>
    <property type="match status" value="1"/>
</dbReference>
<feature type="transmembrane region" description="Helical" evidence="14">
    <location>
        <begin position="126"/>
        <end position="146"/>
    </location>
</feature>
<dbReference type="GO" id="GO:0005886">
    <property type="term" value="C:plasma membrane"/>
    <property type="evidence" value="ECO:0007669"/>
    <property type="project" value="UniProtKB-SubCell"/>
</dbReference>
<dbReference type="Pfam" id="PF01040">
    <property type="entry name" value="UbiA"/>
    <property type="match status" value="1"/>
</dbReference>
<evidence type="ECO:0000313" key="16">
    <source>
        <dbReference type="Proteomes" id="UP000005710"/>
    </source>
</evidence>
<dbReference type="GO" id="GO:0048034">
    <property type="term" value="P:heme O biosynthetic process"/>
    <property type="evidence" value="ECO:0007669"/>
    <property type="project" value="UniProtKB-UniRule"/>
</dbReference>
<keyword evidence="4 14" id="KW-1003">Cell membrane</keyword>
<comment type="similarity">
    <text evidence="14">Belongs to the UbiA prenyltransferase family. Protoheme IX farnesyltransferase subfamily.</text>
</comment>
<feature type="transmembrane region" description="Helical" evidence="14">
    <location>
        <begin position="286"/>
        <end position="306"/>
    </location>
</feature>
<dbReference type="InterPro" id="IPR030470">
    <property type="entry name" value="UbiA_prenylTrfase_CS"/>
</dbReference>
<evidence type="ECO:0000256" key="14">
    <source>
        <dbReference type="HAMAP-Rule" id="MF_00154"/>
    </source>
</evidence>
<dbReference type="HOGENOM" id="CLU_029631_0_2_9"/>
<dbReference type="EC" id="2.5.1.141" evidence="3 14"/>
<dbReference type="Gene3D" id="1.10.357.140">
    <property type="entry name" value="UbiA prenyltransferase"/>
    <property type="match status" value="1"/>
</dbReference>
<keyword evidence="6 14" id="KW-0812">Transmembrane</keyword>
<evidence type="ECO:0000256" key="13">
    <source>
        <dbReference type="ARBA" id="ARBA00047690"/>
    </source>
</evidence>
<dbReference type="GO" id="GO:0008495">
    <property type="term" value="F:protoheme IX farnesyltransferase activity"/>
    <property type="evidence" value="ECO:0007669"/>
    <property type="project" value="UniProtKB-UniRule"/>
</dbReference>
<dbReference type="OrthoDB" id="9814417at2"/>
<sequence>MSMPNSAVLARAITTSRSNALRDYLTLMKPGVMLLVLVTTAASMWVALGEAPHPWTLFLTLVGTLLAGGSAATLNHVLDRDMDAAMPRTSRRPIAAGRIRPGQATVFAVVLGVVSFALLYTQVNPLAAYLAVGGIAFYVLIYTAWLKRRTPQNIVIGGAAGAVGPLIGWAAATGRLEVAALVLFLIVFFWTPPHFWALAVALRDEYARARVPMLPVVAGVEATLRQVYFYTWVTVAVTLAMLPLGQLGWTYAVVAVVLGARYLRLTRGLLRQTTEGRARALYGYSIVYLFGVFGAMVLDVTLHQVVNALLGRM</sequence>
<evidence type="ECO:0000256" key="10">
    <source>
        <dbReference type="ARBA" id="ARBA00030253"/>
    </source>
</evidence>
<dbReference type="NCBIfam" id="TIGR01473">
    <property type="entry name" value="cyoE_ctaB"/>
    <property type="match status" value="1"/>
</dbReference>
<name>K6Q020_9FIRM</name>
<reference evidence="15" key="1">
    <citation type="submission" date="2010-10" db="EMBL/GenBank/DDBJ databases">
        <authorList>
            <consortium name="US DOE Joint Genome Institute (JGI-PGF)"/>
            <person name="Lucas S."/>
            <person name="Copeland A."/>
            <person name="Lapidus A."/>
            <person name="Bruce D."/>
            <person name="Goodwin L."/>
            <person name="Pitluck S."/>
            <person name="Kyrpides N."/>
            <person name="Mavromatis K."/>
            <person name="Detter J.C."/>
            <person name="Han C."/>
            <person name="Land M."/>
            <person name="Hauser L."/>
            <person name="Markowitz V."/>
            <person name="Cheng J.-F."/>
            <person name="Hugenholtz P."/>
            <person name="Woyke T."/>
            <person name="Wu D."/>
            <person name="Pukall R."/>
            <person name="Wahrenburg C."/>
            <person name="Brambilla E."/>
            <person name="Klenk H.-P."/>
            <person name="Eisen J.A."/>
        </authorList>
    </citation>
    <scope>NUCLEOTIDE SEQUENCE [LARGE SCALE GENOMIC DNA]</scope>
    <source>
        <strain evidence="15">DSM 13965</strain>
    </source>
</reference>
<comment type="subcellular location">
    <subcellularLocation>
        <location evidence="1 14">Cell membrane</location>
        <topology evidence="1 14">Multi-pass membrane protein</topology>
    </subcellularLocation>
</comment>
<evidence type="ECO:0000256" key="1">
    <source>
        <dbReference type="ARBA" id="ARBA00004651"/>
    </source>
</evidence>
<keyword evidence="9 14" id="KW-0472">Membrane</keyword>
<evidence type="ECO:0000256" key="11">
    <source>
        <dbReference type="ARBA" id="ARBA00040810"/>
    </source>
</evidence>
<protein>
    <recommendedName>
        <fullName evidence="11 14">Protoheme IX farnesyltransferase</fullName>
        <ecNumber evidence="3 14">2.5.1.141</ecNumber>
    </recommendedName>
    <alternativeName>
        <fullName evidence="12 14">Heme B farnesyltransferase</fullName>
    </alternativeName>
    <alternativeName>
        <fullName evidence="10 14">Heme O synthase</fullName>
    </alternativeName>
</protein>
<evidence type="ECO:0000256" key="3">
    <source>
        <dbReference type="ARBA" id="ARBA00012292"/>
    </source>
</evidence>
<comment type="subunit">
    <text evidence="14">Interacts with CtaA.</text>
</comment>
<dbReference type="Proteomes" id="UP000005710">
    <property type="component" value="Unassembled WGS sequence"/>
</dbReference>
<keyword evidence="7 14" id="KW-1133">Transmembrane helix</keyword>
<feature type="transmembrane region" description="Helical" evidence="14">
    <location>
        <begin position="55"/>
        <end position="78"/>
    </location>
</feature>
<proteinExistence type="inferred from homology"/>
<reference evidence="15" key="2">
    <citation type="submission" date="2012-10" db="EMBL/GenBank/DDBJ databases">
        <title>Improved high-quality draft of Thermaerobacter subterraneus C21, DSM 13965.</title>
        <authorList>
            <consortium name="DOE Joint Genome Institute"/>
            <person name="Eisen J."/>
            <person name="Huntemann M."/>
            <person name="Wei C.-L."/>
            <person name="Han J."/>
            <person name="Detter J.C."/>
            <person name="Han C."/>
            <person name="Tapia R."/>
            <person name="Chen A."/>
            <person name="Kyrpides N."/>
            <person name="Mavromatis K."/>
            <person name="Markowitz V."/>
            <person name="Szeto E."/>
            <person name="Ivanova N."/>
            <person name="Mikhailova N."/>
            <person name="Ovchinnikova G."/>
            <person name="Pagani I."/>
            <person name="Pati A."/>
            <person name="Goodwin L."/>
            <person name="Nordberg H.P."/>
            <person name="Cantor M.N."/>
            <person name="Hua S.X."/>
            <person name="Woyke T."/>
            <person name="Eisen J."/>
            <person name="Klenk H.-P."/>
        </authorList>
    </citation>
    <scope>NUCLEOTIDE SEQUENCE [LARGE SCALE GENOMIC DNA]</scope>
    <source>
        <strain evidence="15">DSM 13965</strain>
    </source>
</reference>
<evidence type="ECO:0000256" key="6">
    <source>
        <dbReference type="ARBA" id="ARBA00022692"/>
    </source>
</evidence>
<evidence type="ECO:0000256" key="2">
    <source>
        <dbReference type="ARBA" id="ARBA00004919"/>
    </source>
</evidence>
<evidence type="ECO:0000256" key="5">
    <source>
        <dbReference type="ARBA" id="ARBA00022679"/>
    </source>
</evidence>
<dbReference type="EMBL" id="AENY02000003">
    <property type="protein sequence ID" value="EKP94418.1"/>
    <property type="molecule type" value="Genomic_DNA"/>
</dbReference>
<dbReference type="InterPro" id="IPR044878">
    <property type="entry name" value="UbiA_sf"/>
</dbReference>
<feature type="transmembrane region" description="Helical" evidence="14">
    <location>
        <begin position="178"/>
        <end position="202"/>
    </location>
</feature>
<keyword evidence="8 14" id="KW-0350">Heme biosynthesis</keyword>
<dbReference type="InterPro" id="IPR000537">
    <property type="entry name" value="UbiA_prenyltransferase"/>
</dbReference>
<keyword evidence="5 14" id="KW-0808">Transferase</keyword>
<evidence type="ECO:0000256" key="7">
    <source>
        <dbReference type="ARBA" id="ARBA00022989"/>
    </source>
</evidence>
<dbReference type="CDD" id="cd13957">
    <property type="entry name" value="PT_UbiA_Cox10"/>
    <property type="match status" value="1"/>
</dbReference>
<dbReference type="eggNOG" id="COG0109">
    <property type="taxonomic scope" value="Bacteria"/>
</dbReference>
<dbReference type="HAMAP" id="MF_00154">
    <property type="entry name" value="CyoE_CtaB"/>
    <property type="match status" value="1"/>
</dbReference>